<accession>Q22GC7</accession>
<dbReference type="HOGENOM" id="CLU_290452_0_0_1"/>
<dbReference type="SUPFAM" id="SSF47576">
    <property type="entry name" value="Calponin-homology domain, CH-domain"/>
    <property type="match status" value="1"/>
</dbReference>
<dbReference type="eggNOG" id="ENOG502QU8V">
    <property type="taxonomic scope" value="Eukaryota"/>
</dbReference>
<dbReference type="GO" id="GO:0051493">
    <property type="term" value="P:regulation of cytoskeleton organization"/>
    <property type="evidence" value="ECO:0007669"/>
    <property type="project" value="TreeGrafter"/>
</dbReference>
<dbReference type="AlphaFoldDB" id="Q22GC7"/>
<feature type="compositionally biased region" description="Polar residues" evidence="1">
    <location>
        <begin position="999"/>
        <end position="1016"/>
    </location>
</feature>
<feature type="region of interest" description="Disordered" evidence="1">
    <location>
        <begin position="301"/>
        <end position="324"/>
    </location>
</feature>
<feature type="compositionally biased region" description="Basic and acidic residues" evidence="1">
    <location>
        <begin position="1044"/>
        <end position="1054"/>
    </location>
</feature>
<evidence type="ECO:0000313" key="4">
    <source>
        <dbReference type="Proteomes" id="UP000009168"/>
    </source>
</evidence>
<dbReference type="PANTHER" id="PTHR12509:SF8">
    <property type="entry name" value="SPERMATOGENESIS-ASSOCIATED PROTEIN 4"/>
    <property type="match status" value="1"/>
</dbReference>
<dbReference type="OMA" id="VQFKQNA"/>
<gene>
    <name evidence="3" type="ORF">TTHERM_00703960</name>
</gene>
<keyword evidence="4" id="KW-1185">Reference proteome</keyword>
<dbReference type="KEGG" id="tet:TTHERM_00703960"/>
<protein>
    <submittedName>
        <fullName evidence="3">Calponin-like domain protein</fullName>
    </submittedName>
</protein>
<feature type="compositionally biased region" description="Basic and acidic residues" evidence="1">
    <location>
        <begin position="1020"/>
        <end position="1030"/>
    </location>
</feature>
<dbReference type="Gene3D" id="1.10.418.10">
    <property type="entry name" value="Calponin-like domain"/>
    <property type="match status" value="1"/>
</dbReference>
<dbReference type="PROSITE" id="PS50021">
    <property type="entry name" value="CH"/>
    <property type="match status" value="1"/>
</dbReference>
<sequence length="1054" mass="121855">MSQAASGTLKSNATLKKQQAEENARVQAQAQGPKLVPRTLPREILKWIQVLDLSYSVKDTKRDLSNGFLIAEIFQRYYPTKVQMHSFDNSHNLTRKKNNWELLQLFFSKNEIAIERSDWEPILLDSEMDTLINFMSKIFTILTQKKLQKPPLANYINSKEFLTSTQSNNELAIGGTTSYLLKDKGLERLDEKKEEKSLAQADDKEKKLDGSVSSENKGQLTNHSSKRTNFLRVPSKPISQNIESLSHQIDVKNITVRQVQGSILKLRENKMLVNEPGNQELTGAQLQSLVVSKVHNNQINGENTQKSQNQLDTNQQYMSSQDSKKKEKLVEQTILDILNNMLMIRFQQGTHNEELKKIRGKNINLASAFADQVDEFSDEFVSSFLNEILQQKDAFISFLFKETNNLWTFFNFCFTILYNLSHNKQSLHVIGEFIKGFGEKSLQRDPNKTKNIFVEFFLPTLAEKIKQCTFFQKKEIMIQTIYHFCPNDPASKSQMISSVKICLKDMNIFMQVLVILFQFEDSYTEYNKKLIEDFLLFATQNLFAAATNLRTMSLAIYSHAADLKPDVVLNSLINKIDAISKNQWWECKCLAIIVFSKVIKGIINSDRYQSLVKNPSANQKFFSIENERMISEMKEQMDKFARGIYNAAFPPSSAIILSTSFIYIVEHLGESKILLELFLNLILNCSEPTRNWVLHSDEENYKQGDQNTLQTSGFHSQLNMSVDKNNENQANQQHNMRGSGTQGAHHHHDNLLQDEEDKEQIEQLNMLNPSNHLKESDLFQYLIYSSRSLKYKSQINSAVIKTYASQILQLFVQYIKDQDKQLEQLSQEHMDIITFGFKHTDFKIINMESCETIANVLKEYILISLCDSNLCQQGKQILLKLLDLQFFSDVKLADIENLFGSTIGLIYKNQIEDTIHNMEDILQILVDQAFNQGVENVKQFLLDSVHYLKQKKMMQYIQDTKAYQLLEKPIAFLDTSNTQDNNQQQQQKPSQTPSNQNNKNQQQRFDDNTPSSSNHNMHMIQEKPHEKEESIDPFNEDSQFQNRDYQDRNDSSFN</sequence>
<dbReference type="InterPro" id="IPR010441">
    <property type="entry name" value="CH_2"/>
</dbReference>
<evidence type="ECO:0000256" key="1">
    <source>
        <dbReference type="SAM" id="MobiDB-lite"/>
    </source>
</evidence>
<evidence type="ECO:0000259" key="2">
    <source>
        <dbReference type="PROSITE" id="PS50021"/>
    </source>
</evidence>
<dbReference type="Proteomes" id="UP000009168">
    <property type="component" value="Unassembled WGS sequence"/>
</dbReference>
<feature type="compositionally biased region" description="Polar residues" evidence="1">
    <location>
        <begin position="301"/>
        <end position="321"/>
    </location>
</feature>
<dbReference type="InterPro" id="IPR036872">
    <property type="entry name" value="CH_dom_sf"/>
</dbReference>
<dbReference type="InterPro" id="IPR001715">
    <property type="entry name" value="CH_dom"/>
</dbReference>
<dbReference type="GeneID" id="7830314"/>
<feature type="compositionally biased region" description="Basic and acidic residues" evidence="1">
    <location>
        <begin position="191"/>
        <end position="209"/>
    </location>
</feature>
<feature type="compositionally biased region" description="Polar residues" evidence="1">
    <location>
        <begin position="211"/>
        <end position="223"/>
    </location>
</feature>
<dbReference type="Pfam" id="PF06294">
    <property type="entry name" value="CH_2"/>
    <property type="match status" value="1"/>
</dbReference>
<feature type="region of interest" description="Disordered" evidence="1">
    <location>
        <begin position="191"/>
        <end position="233"/>
    </location>
</feature>
<proteinExistence type="predicted"/>
<dbReference type="EMBL" id="GG662460">
    <property type="protein sequence ID" value="EAR84404.1"/>
    <property type="molecule type" value="Genomic_DNA"/>
</dbReference>
<dbReference type="RefSeq" id="XP_001032067.1">
    <property type="nucleotide sequence ID" value="XM_001032067.1"/>
</dbReference>
<dbReference type="PANTHER" id="PTHR12509">
    <property type="entry name" value="SPERMATOGENESIS-ASSOCIATED 4-RELATED"/>
    <property type="match status" value="1"/>
</dbReference>
<feature type="domain" description="Calponin-homology (CH)" evidence="2">
    <location>
        <begin position="38"/>
        <end position="150"/>
    </location>
</feature>
<dbReference type="OrthoDB" id="62528at2759"/>
<feature type="compositionally biased region" description="Polar residues" evidence="1">
    <location>
        <begin position="1"/>
        <end position="17"/>
    </location>
</feature>
<dbReference type="GO" id="GO:0008017">
    <property type="term" value="F:microtubule binding"/>
    <property type="evidence" value="ECO:0007669"/>
    <property type="project" value="TreeGrafter"/>
</dbReference>
<dbReference type="InParanoid" id="Q22GC7"/>
<dbReference type="STRING" id="312017.Q22GC7"/>
<organism evidence="3 4">
    <name type="scientific">Tetrahymena thermophila (strain SB210)</name>
    <dbReference type="NCBI Taxonomy" id="312017"/>
    <lineage>
        <taxon>Eukaryota</taxon>
        <taxon>Sar</taxon>
        <taxon>Alveolata</taxon>
        <taxon>Ciliophora</taxon>
        <taxon>Intramacronucleata</taxon>
        <taxon>Oligohymenophorea</taxon>
        <taxon>Hymenostomatida</taxon>
        <taxon>Tetrahymenina</taxon>
        <taxon>Tetrahymenidae</taxon>
        <taxon>Tetrahymena</taxon>
    </lineage>
</organism>
<feature type="region of interest" description="Disordered" evidence="1">
    <location>
        <begin position="1"/>
        <end position="32"/>
    </location>
</feature>
<dbReference type="GO" id="GO:0005930">
    <property type="term" value="C:axoneme"/>
    <property type="evidence" value="ECO:0007669"/>
    <property type="project" value="TreeGrafter"/>
</dbReference>
<feature type="compositionally biased region" description="Low complexity" evidence="1">
    <location>
        <begin position="978"/>
        <end position="998"/>
    </location>
</feature>
<reference evidence="4" key="1">
    <citation type="journal article" date="2006" name="PLoS Biol.">
        <title>Macronuclear genome sequence of the ciliate Tetrahymena thermophila, a model eukaryote.</title>
        <authorList>
            <person name="Eisen J.A."/>
            <person name="Coyne R.S."/>
            <person name="Wu M."/>
            <person name="Wu D."/>
            <person name="Thiagarajan M."/>
            <person name="Wortman J.R."/>
            <person name="Badger J.H."/>
            <person name="Ren Q."/>
            <person name="Amedeo P."/>
            <person name="Jones K.M."/>
            <person name="Tallon L.J."/>
            <person name="Delcher A.L."/>
            <person name="Salzberg S.L."/>
            <person name="Silva J.C."/>
            <person name="Haas B.J."/>
            <person name="Majoros W.H."/>
            <person name="Farzad M."/>
            <person name="Carlton J.M."/>
            <person name="Smith R.K. Jr."/>
            <person name="Garg J."/>
            <person name="Pearlman R.E."/>
            <person name="Karrer K.M."/>
            <person name="Sun L."/>
            <person name="Manning G."/>
            <person name="Elde N.C."/>
            <person name="Turkewitz A.P."/>
            <person name="Asai D.J."/>
            <person name="Wilkes D.E."/>
            <person name="Wang Y."/>
            <person name="Cai H."/>
            <person name="Collins K."/>
            <person name="Stewart B.A."/>
            <person name="Lee S.R."/>
            <person name="Wilamowska K."/>
            <person name="Weinberg Z."/>
            <person name="Ruzzo W.L."/>
            <person name="Wloga D."/>
            <person name="Gaertig J."/>
            <person name="Frankel J."/>
            <person name="Tsao C.-C."/>
            <person name="Gorovsky M.A."/>
            <person name="Keeling P.J."/>
            <person name="Waller R.F."/>
            <person name="Patron N.J."/>
            <person name="Cherry J.M."/>
            <person name="Stover N.A."/>
            <person name="Krieger C.J."/>
            <person name="del Toro C."/>
            <person name="Ryder H.F."/>
            <person name="Williamson S.C."/>
            <person name="Barbeau R.A."/>
            <person name="Hamilton E.P."/>
            <person name="Orias E."/>
        </authorList>
    </citation>
    <scope>NUCLEOTIDE SEQUENCE [LARGE SCALE GENOMIC DNA]</scope>
    <source>
        <strain evidence="4">SB210</strain>
    </source>
</reference>
<feature type="region of interest" description="Disordered" evidence="1">
    <location>
        <begin position="978"/>
        <end position="1054"/>
    </location>
</feature>
<dbReference type="InterPro" id="IPR052111">
    <property type="entry name" value="Spermatogenesis_Ciliary_MAP"/>
</dbReference>
<evidence type="ECO:0000313" key="3">
    <source>
        <dbReference type="EMBL" id="EAR84404.1"/>
    </source>
</evidence>
<name>Q22GC7_TETTS</name>